<feature type="coiled-coil region" evidence="6">
    <location>
        <begin position="200"/>
        <end position="255"/>
    </location>
</feature>
<keyword evidence="1" id="KW-0479">Metal-binding</keyword>
<organism evidence="9 10">
    <name type="scientific">Cynoglossus semilaevis</name>
    <name type="common">Tongue sole</name>
    <dbReference type="NCBI Taxonomy" id="244447"/>
    <lineage>
        <taxon>Eukaryota</taxon>
        <taxon>Metazoa</taxon>
        <taxon>Chordata</taxon>
        <taxon>Craniata</taxon>
        <taxon>Vertebrata</taxon>
        <taxon>Euteleostomi</taxon>
        <taxon>Actinopterygii</taxon>
        <taxon>Neopterygii</taxon>
        <taxon>Teleostei</taxon>
        <taxon>Neoteleostei</taxon>
        <taxon>Acanthomorphata</taxon>
        <taxon>Carangaria</taxon>
        <taxon>Pleuronectiformes</taxon>
        <taxon>Pleuronectoidei</taxon>
        <taxon>Cynoglossidae</taxon>
        <taxon>Cynoglossinae</taxon>
        <taxon>Cynoglossus</taxon>
    </lineage>
</organism>
<evidence type="ECO:0000313" key="10">
    <source>
        <dbReference type="Proteomes" id="UP000265120"/>
    </source>
</evidence>
<evidence type="ECO:0000259" key="7">
    <source>
        <dbReference type="PROSITE" id="PS50178"/>
    </source>
</evidence>
<dbReference type="InterPro" id="IPR011011">
    <property type="entry name" value="Znf_FYVE_PHD"/>
</dbReference>
<sequence length="560" mass="64673">MAIERSNLLSMMKLSIKVLIQSSMSLGRTLDSDYPPLQQFFVVLEHCLKHGLKAKKTFIGQNKSIWAPLELVEKLCPESIDIATSARDLPGIKTGLGRARAWLHLALMQKKVADYMKAMLDRKDLLSEFYDSGALMLEEEGAVMGGLLVGLNVIDANLCIKGEDLDSQVGVIDFSLYLKDPAHNEMTAILDQKHYIEELNRHLSGTVTDLQAKMESLEKTNSKLVEELTAATDRINSLQDEQEELRKENECILQSSQKKEEVTLQDSQVELETYKQSRQGLDEMYNVVWTQYKEEKNIRQELERELELQVGLKQEMEMAMKLLEKDTYEKQDTLAALRLQLDQVKTLNLQMFHKAQVHRNTHIHTIYICCCVKYLWFYPYYILGDKLKTLLPCLHRLGLEKELRSEKEQRQSLQKALQREQDNSMELRTQLQQLQGLNTELHELKQEKQQLQQTCEQQEQALQEMGLHLSQSKLKMEDFKEVNKALKGHAWLKDDEATECKQCQKEFSIARRKHHCRNCGDIYCNNCSSNELALPSYPRPVRVCDVCHSFLLQRSSSTGS</sequence>
<dbReference type="FunFam" id="1.20.58.900:FF:000001">
    <property type="entry name" value="RUN and FYVE domain containing 2"/>
    <property type="match status" value="1"/>
</dbReference>
<dbReference type="Pfam" id="PF01363">
    <property type="entry name" value="FYVE"/>
    <property type="match status" value="1"/>
</dbReference>
<dbReference type="GO" id="GO:0030100">
    <property type="term" value="P:regulation of endocytosis"/>
    <property type="evidence" value="ECO:0007669"/>
    <property type="project" value="TreeGrafter"/>
</dbReference>
<feature type="coiled-coil region" evidence="6">
    <location>
        <begin position="396"/>
        <end position="468"/>
    </location>
</feature>
<dbReference type="SUPFAM" id="SSF57903">
    <property type="entry name" value="FYVE/PHD zinc finger"/>
    <property type="match status" value="1"/>
</dbReference>
<keyword evidence="10" id="KW-1185">Reference proteome</keyword>
<keyword evidence="3" id="KW-0862">Zinc</keyword>
<dbReference type="GO" id="GO:0008270">
    <property type="term" value="F:zinc ion binding"/>
    <property type="evidence" value="ECO:0007669"/>
    <property type="project" value="UniProtKB-KW"/>
</dbReference>
<dbReference type="SUPFAM" id="SSF140741">
    <property type="entry name" value="RUN domain-like"/>
    <property type="match status" value="1"/>
</dbReference>
<feature type="domain" description="FYVE-type" evidence="7">
    <location>
        <begin position="494"/>
        <end position="552"/>
    </location>
</feature>
<dbReference type="GeneTree" id="ENSGT00940000158334"/>
<dbReference type="PANTHER" id="PTHR45956:SF4">
    <property type="entry name" value="RUN AND FYVE DOMAIN-CONTAINING PROTEIN 1"/>
    <property type="match status" value="1"/>
</dbReference>
<dbReference type="Pfam" id="PF02759">
    <property type="entry name" value="RUN"/>
    <property type="match status" value="1"/>
</dbReference>
<accession>A0A3P8WES4</accession>
<dbReference type="PROSITE" id="PS50826">
    <property type="entry name" value="RUN"/>
    <property type="match status" value="1"/>
</dbReference>
<dbReference type="InterPro" id="IPR017455">
    <property type="entry name" value="Znf_FYVE-rel"/>
</dbReference>
<feature type="domain" description="RUN" evidence="8">
    <location>
        <begin position="31"/>
        <end position="163"/>
    </location>
</feature>
<dbReference type="InterPro" id="IPR013083">
    <property type="entry name" value="Znf_RING/FYVE/PHD"/>
</dbReference>
<dbReference type="AlphaFoldDB" id="A0A3P8WES4"/>
<dbReference type="SMART" id="SM00064">
    <property type="entry name" value="FYVE"/>
    <property type="match status" value="1"/>
</dbReference>
<keyword evidence="4 6" id="KW-0175">Coiled coil</keyword>
<dbReference type="SMART" id="SM00593">
    <property type="entry name" value="RUN"/>
    <property type="match status" value="1"/>
</dbReference>
<dbReference type="OMA" id="THCKQCK"/>
<dbReference type="Gene3D" id="1.20.5.170">
    <property type="match status" value="1"/>
</dbReference>
<dbReference type="PANTHER" id="PTHR45956">
    <property type="entry name" value="RUN AND FYVE DOMAIN-CONTAINING PROTEIN 2-LIKE PROTEIN"/>
    <property type="match status" value="1"/>
</dbReference>
<dbReference type="Proteomes" id="UP000265120">
    <property type="component" value="Chromosome 15"/>
</dbReference>
<dbReference type="InterPro" id="IPR000306">
    <property type="entry name" value="Znf_FYVE"/>
</dbReference>
<dbReference type="Ensembl" id="ENSCSET00000025254.1">
    <property type="protein sequence ID" value="ENSCSEP00000024922.1"/>
    <property type="gene ID" value="ENSCSEG00000015900.1"/>
</dbReference>
<name>A0A3P8WES4_CYNSE</name>
<reference evidence="9" key="2">
    <citation type="submission" date="2025-08" db="UniProtKB">
        <authorList>
            <consortium name="Ensembl"/>
        </authorList>
    </citation>
    <scope>IDENTIFICATION</scope>
</reference>
<evidence type="ECO:0000256" key="3">
    <source>
        <dbReference type="ARBA" id="ARBA00022833"/>
    </source>
</evidence>
<dbReference type="InterPro" id="IPR004012">
    <property type="entry name" value="Run_dom"/>
</dbReference>
<evidence type="ECO:0000256" key="1">
    <source>
        <dbReference type="ARBA" id="ARBA00022723"/>
    </source>
</evidence>
<dbReference type="GO" id="GO:0005737">
    <property type="term" value="C:cytoplasm"/>
    <property type="evidence" value="ECO:0007669"/>
    <property type="project" value="TreeGrafter"/>
</dbReference>
<evidence type="ECO:0000313" key="9">
    <source>
        <dbReference type="Ensembl" id="ENSCSEP00000024922.1"/>
    </source>
</evidence>
<dbReference type="InterPro" id="IPR047335">
    <property type="entry name" value="RUFY1-3"/>
</dbReference>
<evidence type="ECO:0000256" key="4">
    <source>
        <dbReference type="ARBA" id="ARBA00023054"/>
    </source>
</evidence>
<dbReference type="Gene3D" id="3.30.40.10">
    <property type="entry name" value="Zinc/RING finger domain, C3HC4 (zinc finger)"/>
    <property type="match status" value="1"/>
</dbReference>
<evidence type="ECO:0000256" key="2">
    <source>
        <dbReference type="ARBA" id="ARBA00022771"/>
    </source>
</evidence>
<dbReference type="InterPro" id="IPR047331">
    <property type="entry name" value="FYVE_RUFY1"/>
</dbReference>
<dbReference type="PROSITE" id="PS50178">
    <property type="entry name" value="ZF_FYVE"/>
    <property type="match status" value="1"/>
</dbReference>
<evidence type="ECO:0000256" key="5">
    <source>
        <dbReference type="PROSITE-ProRule" id="PRU00091"/>
    </source>
</evidence>
<dbReference type="FunFam" id="3.30.40.10:FF:000046">
    <property type="entry name" value="RUN and FYVE domain containing 2"/>
    <property type="match status" value="1"/>
</dbReference>
<dbReference type="InterPro" id="IPR037213">
    <property type="entry name" value="Run_dom_sf"/>
</dbReference>
<dbReference type="Gene3D" id="1.20.58.900">
    <property type="match status" value="1"/>
</dbReference>
<dbReference type="CDD" id="cd15758">
    <property type="entry name" value="FYVE_RUFY1"/>
    <property type="match status" value="1"/>
</dbReference>
<keyword evidence="2 5" id="KW-0863">Zinc-finger</keyword>
<dbReference type="GO" id="GO:0015031">
    <property type="term" value="P:protein transport"/>
    <property type="evidence" value="ECO:0007669"/>
    <property type="project" value="TreeGrafter"/>
</dbReference>
<proteinExistence type="predicted"/>
<reference evidence="9 10" key="1">
    <citation type="journal article" date="2014" name="Nat. Genet.">
        <title>Whole-genome sequence of a flatfish provides insights into ZW sex chromosome evolution and adaptation to a benthic lifestyle.</title>
        <authorList>
            <person name="Chen S."/>
            <person name="Zhang G."/>
            <person name="Shao C."/>
            <person name="Huang Q."/>
            <person name="Liu G."/>
            <person name="Zhang P."/>
            <person name="Song W."/>
            <person name="An N."/>
            <person name="Chalopin D."/>
            <person name="Volff J.N."/>
            <person name="Hong Y."/>
            <person name="Li Q."/>
            <person name="Sha Z."/>
            <person name="Zhou H."/>
            <person name="Xie M."/>
            <person name="Yu Q."/>
            <person name="Liu Y."/>
            <person name="Xiang H."/>
            <person name="Wang N."/>
            <person name="Wu K."/>
            <person name="Yang C."/>
            <person name="Zhou Q."/>
            <person name="Liao X."/>
            <person name="Yang L."/>
            <person name="Hu Q."/>
            <person name="Zhang J."/>
            <person name="Meng L."/>
            <person name="Jin L."/>
            <person name="Tian Y."/>
            <person name="Lian J."/>
            <person name="Yang J."/>
            <person name="Miao G."/>
            <person name="Liu S."/>
            <person name="Liang Z."/>
            <person name="Yan F."/>
            <person name="Li Y."/>
            <person name="Sun B."/>
            <person name="Zhang H."/>
            <person name="Zhang J."/>
            <person name="Zhu Y."/>
            <person name="Du M."/>
            <person name="Zhao Y."/>
            <person name="Schartl M."/>
            <person name="Tang Q."/>
            <person name="Wang J."/>
        </authorList>
    </citation>
    <scope>NUCLEOTIDE SEQUENCE</scope>
</reference>
<evidence type="ECO:0000259" key="8">
    <source>
        <dbReference type="PROSITE" id="PS50826"/>
    </source>
</evidence>
<evidence type="ECO:0000256" key="6">
    <source>
        <dbReference type="SAM" id="Coils"/>
    </source>
</evidence>
<reference evidence="9" key="3">
    <citation type="submission" date="2025-09" db="UniProtKB">
        <authorList>
            <consortium name="Ensembl"/>
        </authorList>
    </citation>
    <scope>IDENTIFICATION</scope>
</reference>
<protein>
    <submittedName>
        <fullName evidence="9">RUN and FYVE domain containing 1</fullName>
    </submittedName>
</protein>